<feature type="domain" description="tRNA uridine 5-carboxymethylaminomethyl modification enzyme C-terminal subdomain" evidence="12">
    <location>
        <begin position="545"/>
        <end position="616"/>
    </location>
</feature>
<dbReference type="Pfam" id="PF13932">
    <property type="entry name" value="SAM_GIDA_C"/>
    <property type="match status" value="1"/>
</dbReference>
<protein>
    <recommendedName>
        <fullName evidence="4 11">tRNA uridine 5-carboxymethylaminomethyl modification enzyme MnmG</fullName>
    </recommendedName>
    <alternativeName>
        <fullName evidence="10 11">Glucose-inhibited division protein A</fullName>
    </alternativeName>
</protein>
<proteinExistence type="inferred from homology"/>
<dbReference type="HAMAP" id="MF_00129">
    <property type="entry name" value="MnmG_GidA"/>
    <property type="match status" value="1"/>
</dbReference>
<dbReference type="InterPro" id="IPR002218">
    <property type="entry name" value="MnmG-rel"/>
</dbReference>
<comment type="cofactor">
    <cofactor evidence="1 11">
        <name>FAD</name>
        <dbReference type="ChEBI" id="CHEBI:57692"/>
    </cofactor>
</comment>
<keyword evidence="5 11" id="KW-0285">Flavoprotein</keyword>
<dbReference type="PROSITE" id="PS01281">
    <property type="entry name" value="GIDA_2"/>
    <property type="match status" value="1"/>
</dbReference>
<comment type="subunit">
    <text evidence="9 11">Homodimer. Heterotetramer of two MnmE and two MnmG subunits.</text>
</comment>
<feature type="binding site" evidence="11">
    <location>
        <position position="184"/>
    </location>
    <ligand>
        <name>FAD</name>
        <dbReference type="ChEBI" id="CHEBI:57692"/>
    </ligand>
</feature>
<evidence type="ECO:0000313" key="13">
    <source>
        <dbReference type="EMBL" id="OGG96973.1"/>
    </source>
</evidence>
<dbReference type="InterPro" id="IPR049312">
    <property type="entry name" value="GIDA_C_N"/>
</dbReference>
<evidence type="ECO:0000256" key="2">
    <source>
        <dbReference type="ARBA" id="ARBA00003717"/>
    </source>
</evidence>
<comment type="caution">
    <text evidence="13">The sequence shown here is derived from an EMBL/GenBank/DDBJ whole genome shotgun (WGS) entry which is preliminary data.</text>
</comment>
<evidence type="ECO:0000256" key="10">
    <source>
        <dbReference type="ARBA" id="ARBA00031800"/>
    </source>
</evidence>
<dbReference type="GO" id="GO:0050660">
    <property type="term" value="F:flavin adenine dinucleotide binding"/>
    <property type="evidence" value="ECO:0007669"/>
    <property type="project" value="UniProtKB-UniRule"/>
</dbReference>
<evidence type="ECO:0000256" key="7">
    <source>
        <dbReference type="ARBA" id="ARBA00022827"/>
    </source>
</evidence>
<accession>A0A1F6GFT8</accession>
<dbReference type="EMBL" id="MFNE01000006">
    <property type="protein sequence ID" value="OGG96973.1"/>
    <property type="molecule type" value="Genomic_DNA"/>
</dbReference>
<dbReference type="Proteomes" id="UP000178449">
    <property type="component" value="Unassembled WGS sequence"/>
</dbReference>
<dbReference type="InterPro" id="IPR026904">
    <property type="entry name" value="MnmG_C"/>
</dbReference>
<dbReference type="GO" id="GO:0030488">
    <property type="term" value="P:tRNA methylation"/>
    <property type="evidence" value="ECO:0007669"/>
    <property type="project" value="TreeGrafter"/>
</dbReference>
<keyword evidence="11" id="KW-0963">Cytoplasm</keyword>
<dbReference type="FunFam" id="1.10.150.570:FF:000001">
    <property type="entry name" value="tRNA uridine 5-carboxymethylaminomethyl modification enzyme MnmG"/>
    <property type="match status" value="1"/>
</dbReference>
<dbReference type="GO" id="GO:0002098">
    <property type="term" value="P:tRNA wobble uridine modification"/>
    <property type="evidence" value="ECO:0007669"/>
    <property type="project" value="InterPro"/>
</dbReference>
<dbReference type="Gene3D" id="3.50.50.60">
    <property type="entry name" value="FAD/NAD(P)-binding domain"/>
    <property type="match status" value="2"/>
</dbReference>
<dbReference type="SUPFAM" id="SSF51905">
    <property type="entry name" value="FAD/NAD(P)-binding domain"/>
    <property type="match status" value="1"/>
</dbReference>
<dbReference type="AlphaFoldDB" id="A0A1F6GFT8"/>
<organism evidence="13 14">
    <name type="scientific">Candidatus Lambdaproteobacteria bacterium RIFOXYD2_FULL_50_16</name>
    <dbReference type="NCBI Taxonomy" id="1817772"/>
    <lineage>
        <taxon>Bacteria</taxon>
        <taxon>Pseudomonadati</taxon>
        <taxon>Pseudomonadota</taxon>
        <taxon>Candidatus Lambdaproteobacteria</taxon>
    </lineage>
</organism>
<evidence type="ECO:0000313" key="14">
    <source>
        <dbReference type="Proteomes" id="UP000178449"/>
    </source>
</evidence>
<dbReference type="PRINTS" id="PR00368">
    <property type="entry name" value="FADPNR"/>
</dbReference>
<dbReference type="PANTHER" id="PTHR11806:SF0">
    <property type="entry name" value="PROTEIN MTO1 HOMOLOG, MITOCHONDRIAL"/>
    <property type="match status" value="1"/>
</dbReference>
<feature type="binding site" evidence="11">
    <location>
        <position position="374"/>
    </location>
    <ligand>
        <name>FAD</name>
        <dbReference type="ChEBI" id="CHEBI:57692"/>
    </ligand>
</feature>
<evidence type="ECO:0000256" key="1">
    <source>
        <dbReference type="ARBA" id="ARBA00001974"/>
    </source>
</evidence>
<dbReference type="PRINTS" id="PR00411">
    <property type="entry name" value="PNDRDTASEI"/>
</dbReference>
<dbReference type="Gene3D" id="1.10.150.570">
    <property type="entry name" value="GidA associated domain, C-terminal subdomain"/>
    <property type="match status" value="1"/>
</dbReference>
<feature type="binding site" evidence="11">
    <location>
        <begin position="277"/>
        <end position="291"/>
    </location>
    <ligand>
        <name>NAD(+)</name>
        <dbReference type="ChEBI" id="CHEBI:57540"/>
    </ligand>
</feature>
<dbReference type="Gene3D" id="1.10.10.1800">
    <property type="entry name" value="tRNA uridine 5-carboxymethylaminomethyl modification enzyme MnmG/GidA"/>
    <property type="match status" value="1"/>
</dbReference>
<evidence type="ECO:0000256" key="4">
    <source>
        <dbReference type="ARBA" id="ARBA00020461"/>
    </source>
</evidence>
<name>A0A1F6GFT8_9PROT</name>
<dbReference type="Pfam" id="PF21680">
    <property type="entry name" value="GIDA_C_1st"/>
    <property type="match status" value="1"/>
</dbReference>
<dbReference type="SMART" id="SM01228">
    <property type="entry name" value="GIDA_assoc_3"/>
    <property type="match status" value="1"/>
</dbReference>
<comment type="function">
    <text evidence="2 11">NAD-binding protein involved in the addition of a carboxymethylaminomethyl (cmnm) group at the wobble position (U34) of certain tRNAs, forming tRNA-cmnm(5)s(2)U34.</text>
</comment>
<dbReference type="InterPro" id="IPR004416">
    <property type="entry name" value="MnmG"/>
</dbReference>
<dbReference type="FunFam" id="3.50.50.60:FF:000002">
    <property type="entry name" value="tRNA uridine 5-carboxymethylaminomethyl modification enzyme MnmG"/>
    <property type="match status" value="1"/>
</dbReference>
<comment type="subcellular location">
    <subcellularLocation>
        <location evidence="11">Cytoplasm</location>
    </subcellularLocation>
</comment>
<gene>
    <name evidence="11" type="primary">mnmG</name>
    <name evidence="11" type="synonym">gidA</name>
    <name evidence="13" type="ORF">A2527_02645</name>
</gene>
<dbReference type="GO" id="GO:0005829">
    <property type="term" value="C:cytosol"/>
    <property type="evidence" value="ECO:0007669"/>
    <property type="project" value="TreeGrafter"/>
</dbReference>
<dbReference type="InterPro" id="IPR047001">
    <property type="entry name" value="MnmG_C_subdom"/>
</dbReference>
<evidence type="ECO:0000256" key="9">
    <source>
        <dbReference type="ARBA" id="ARBA00025948"/>
    </source>
</evidence>
<dbReference type="PANTHER" id="PTHR11806">
    <property type="entry name" value="GLUCOSE INHIBITED DIVISION PROTEIN A"/>
    <property type="match status" value="1"/>
</dbReference>
<feature type="binding site" evidence="11">
    <location>
        <position position="129"/>
    </location>
    <ligand>
        <name>FAD</name>
        <dbReference type="ChEBI" id="CHEBI:57692"/>
    </ligand>
</feature>
<dbReference type="InterPro" id="IPR036188">
    <property type="entry name" value="FAD/NAD-bd_sf"/>
</dbReference>
<sequence length="623" mass="68040">MPASSISNPTWGVIVVGGGHAGAEAALAAAKLGVKTLLLTQTVDNLGAMSCNPAIGGLAKGHLVKEIDALGGAMGQVADQTAIQFRVLNRAKGAAVQATRCQSDMLAYKTQMRARLERQPGLTIKQAEVAGLKLEMGRVVGVTSLMGEEIKAQTVVLTTGTFLNGLIHIGDQRHKAGRAWEFPSTLLAEQLKALGLNWGRLKTGTTPRLDGRTIDFSKMEPQPGDDPFVPFSFWGPPAQYLAQQPCHITFTNAKGKEIIEANIHLSAMYSGAITGIGPRYCPSIEDKVSRFPERDRHQIFIEPTSLASFEYYPNGMSTSLPLPVQEAFMRSIVGLEQVEIVRPGYAIEYDYLQPTGLKNSLESKDLPGLFAAGQVNGTSGYEEAAAQGLIAGINAARLTQNRPPLVLGRHQAYIGVLIDDLVSKGTAEPYRMFTSRAEYRLSLREDNADLRLSPIGREIGLLGDKEWDLFNTKQEALARLRELAHTLYVYPEPGAPPIEHRLKLEVFLKKPELDFAALERFKGQEELAPLAEFTDAVKKTVETEFKYEGYLRRQESQVQNYLKTDAIQIPASFDYTTVIGLSKEVCQKLLQARPQTLGQAAKISGITPAAIALLMVAIQKGRK</sequence>
<evidence type="ECO:0000256" key="5">
    <source>
        <dbReference type="ARBA" id="ARBA00022630"/>
    </source>
</evidence>
<evidence type="ECO:0000256" key="8">
    <source>
        <dbReference type="ARBA" id="ARBA00023027"/>
    </source>
</evidence>
<dbReference type="InterPro" id="IPR044920">
    <property type="entry name" value="MnmG_C_subdom_sf"/>
</dbReference>
<evidence type="ECO:0000256" key="3">
    <source>
        <dbReference type="ARBA" id="ARBA00007653"/>
    </source>
</evidence>
<evidence type="ECO:0000256" key="11">
    <source>
        <dbReference type="HAMAP-Rule" id="MF_00129"/>
    </source>
</evidence>
<keyword evidence="8 11" id="KW-0520">NAD</keyword>
<dbReference type="PROSITE" id="PS01280">
    <property type="entry name" value="GIDA_1"/>
    <property type="match status" value="1"/>
</dbReference>
<dbReference type="InterPro" id="IPR020595">
    <property type="entry name" value="MnmG-rel_CS"/>
</dbReference>
<dbReference type="InterPro" id="IPR040131">
    <property type="entry name" value="MnmG_N"/>
</dbReference>
<keyword evidence="6 11" id="KW-0819">tRNA processing</keyword>
<comment type="similarity">
    <text evidence="3 11">Belongs to the MnmG family.</text>
</comment>
<feature type="binding site" evidence="11">
    <location>
        <begin position="17"/>
        <end position="22"/>
    </location>
    <ligand>
        <name>FAD</name>
        <dbReference type="ChEBI" id="CHEBI:57692"/>
    </ligand>
</feature>
<keyword evidence="7 11" id="KW-0274">FAD</keyword>
<dbReference type="NCBIfam" id="TIGR00136">
    <property type="entry name" value="mnmG_gidA"/>
    <property type="match status" value="1"/>
</dbReference>
<reference evidence="13 14" key="1">
    <citation type="journal article" date="2016" name="Nat. Commun.">
        <title>Thousands of microbial genomes shed light on interconnected biogeochemical processes in an aquifer system.</title>
        <authorList>
            <person name="Anantharaman K."/>
            <person name="Brown C.T."/>
            <person name="Hug L.A."/>
            <person name="Sharon I."/>
            <person name="Castelle C.J."/>
            <person name="Probst A.J."/>
            <person name="Thomas B.C."/>
            <person name="Singh A."/>
            <person name="Wilkins M.J."/>
            <person name="Karaoz U."/>
            <person name="Brodie E.L."/>
            <person name="Williams K.H."/>
            <person name="Hubbard S.S."/>
            <person name="Banfield J.F."/>
        </authorList>
    </citation>
    <scope>NUCLEOTIDE SEQUENCE [LARGE SCALE GENOMIC DNA]</scope>
</reference>
<dbReference type="Pfam" id="PF01134">
    <property type="entry name" value="GIDA"/>
    <property type="match status" value="1"/>
</dbReference>
<evidence type="ECO:0000256" key="6">
    <source>
        <dbReference type="ARBA" id="ARBA00022694"/>
    </source>
</evidence>
<dbReference type="STRING" id="1817772.A2527_02645"/>
<evidence type="ECO:0000259" key="12">
    <source>
        <dbReference type="SMART" id="SM01228"/>
    </source>
</evidence>